<protein>
    <recommendedName>
        <fullName evidence="3 7">Nuclease SbcCD subunit D</fullName>
    </recommendedName>
</protein>
<dbReference type="OrthoDB" id="9773856at2"/>
<dbReference type="InterPro" id="IPR004843">
    <property type="entry name" value="Calcineurin-like_PHP"/>
</dbReference>
<dbReference type="AlphaFoldDB" id="A0A4Q9V1A4"/>
<keyword evidence="5 7" id="KW-0378">Hydrolase</keyword>
<feature type="domain" description="Calcineurin-like phosphoesterase" evidence="8">
    <location>
        <begin position="1"/>
        <end position="91"/>
    </location>
</feature>
<evidence type="ECO:0000259" key="8">
    <source>
        <dbReference type="Pfam" id="PF00149"/>
    </source>
</evidence>
<evidence type="ECO:0000259" key="9">
    <source>
        <dbReference type="Pfam" id="PF12320"/>
    </source>
</evidence>
<evidence type="ECO:0000256" key="2">
    <source>
        <dbReference type="ARBA" id="ARBA00011322"/>
    </source>
</evidence>
<sequence>MRILHTSDWHLGRSFHGADLTPAFEQWCDYVVDYTKSEKIDALLIAGDVYDRGIPPVAMVDLLSDTLARLLDHTHVVMTSGNHDSPRRLGFASALLRRSLSIRTDPRICGQAVEIPDSEGNTGAFVYALPYLDPDVERRRLSSDPEQALARSHEAVMTAAMARVYGDISAHSSSQTVPRLAMAHAFVVGGEPSDSEQDLHIGGVDSVPSGVFAPPEGVQPLDYIALGHLHGPQKIGSDTRPLMRYSGSPIAFSFSEQHHHKSSVLLDFSARHASAQAQDASCGFGVELVPAPVFRKLATLQDNFENLMSDRYLSYADHYLRIIITDDERPQNLVARLRKLFPHLVEVRHELAMEQVKAQHIATKRQDPLEVIAGFFEASGGRKLNAAEMAYVQHVWSEQGKGAELQ</sequence>
<dbReference type="GO" id="GO:0006260">
    <property type="term" value="P:DNA replication"/>
    <property type="evidence" value="ECO:0007669"/>
    <property type="project" value="UniProtKB-KW"/>
</dbReference>
<evidence type="ECO:0000313" key="10">
    <source>
        <dbReference type="EMBL" id="TBW21536.1"/>
    </source>
</evidence>
<proteinExistence type="inferred from homology"/>
<evidence type="ECO:0000256" key="6">
    <source>
        <dbReference type="ARBA" id="ARBA00022839"/>
    </source>
</evidence>
<dbReference type="InterPro" id="IPR026843">
    <property type="entry name" value="SbcD_C"/>
</dbReference>
<comment type="similarity">
    <text evidence="1 7">Belongs to the SbcD family.</text>
</comment>
<dbReference type="Pfam" id="PF12320">
    <property type="entry name" value="SbcD_C"/>
    <property type="match status" value="1"/>
</dbReference>
<keyword evidence="6 7" id="KW-0269">Exonuclease</keyword>
<dbReference type="CDD" id="cd00840">
    <property type="entry name" value="MPP_Mre11_N"/>
    <property type="match status" value="1"/>
</dbReference>
<keyword evidence="4 7" id="KW-0540">Nuclease</keyword>
<evidence type="ECO:0000256" key="1">
    <source>
        <dbReference type="ARBA" id="ARBA00010555"/>
    </source>
</evidence>
<gene>
    <name evidence="7" type="primary">sbcD</name>
    <name evidence="10" type="ORF">EZJ44_06265</name>
</gene>
<comment type="caution">
    <text evidence="10">The sequence shown here is derived from an EMBL/GenBank/DDBJ whole genome shotgun (WGS) entry which is preliminary data.</text>
</comment>
<dbReference type="RefSeq" id="WP_131281395.1">
    <property type="nucleotide sequence ID" value="NZ_JBHSLR010000006.1"/>
</dbReference>
<keyword evidence="7" id="KW-0255">Endonuclease</keyword>
<evidence type="ECO:0000256" key="3">
    <source>
        <dbReference type="ARBA" id="ARBA00013365"/>
    </source>
</evidence>
<keyword evidence="7" id="KW-0235">DNA replication</keyword>
<accession>A0A4Q9V1A4</accession>
<reference evidence="10 11" key="1">
    <citation type="submission" date="2019-02" db="EMBL/GenBank/DDBJ databases">
        <title>Arcanobacterium bovis sp. nov., isolated from the milk of a cow with mastitis.</title>
        <authorList>
            <person name="Sammra O."/>
            <person name="Foster G."/>
            <person name="Hassan A."/>
            <person name="Alssahen M."/>
            <person name="Laemmler C."/>
            <person name="Borowiak M."/>
            <person name="Malorny B."/>
            <person name="Abdulmawjood A."/>
        </authorList>
    </citation>
    <scope>NUCLEOTIDE SEQUENCE [LARGE SCALE GENOMIC DNA]</scope>
    <source>
        <strain evidence="10 11">C605018/01/1</strain>
    </source>
</reference>
<comment type="function">
    <text evidence="7">SbcCD cleaves DNA hairpin structures. These structures can inhibit DNA replication and are intermediates in certain DNA recombination reactions. The complex acts as a 3'-&gt;5' double strand exonuclease that can open hairpins. It also has a 5' single-strand endonuclease activity.</text>
</comment>
<dbReference type="InterPro" id="IPR029052">
    <property type="entry name" value="Metallo-depent_PP-like"/>
</dbReference>
<keyword evidence="11" id="KW-1185">Reference proteome</keyword>
<dbReference type="PANTHER" id="PTHR30337">
    <property type="entry name" value="COMPONENT OF ATP-DEPENDENT DSDNA EXONUCLEASE"/>
    <property type="match status" value="1"/>
</dbReference>
<dbReference type="GO" id="GO:0004519">
    <property type="term" value="F:endonuclease activity"/>
    <property type="evidence" value="ECO:0007669"/>
    <property type="project" value="UniProtKB-KW"/>
</dbReference>
<keyword evidence="7" id="KW-0233">DNA recombination</keyword>
<organism evidence="10 11">
    <name type="scientific">Arcanobacterium bovis</name>
    <dbReference type="NCBI Taxonomy" id="2529275"/>
    <lineage>
        <taxon>Bacteria</taxon>
        <taxon>Bacillati</taxon>
        <taxon>Actinomycetota</taxon>
        <taxon>Actinomycetes</taxon>
        <taxon>Actinomycetales</taxon>
        <taxon>Actinomycetaceae</taxon>
        <taxon>Arcanobacterium</taxon>
    </lineage>
</organism>
<dbReference type="PANTHER" id="PTHR30337:SF0">
    <property type="entry name" value="NUCLEASE SBCCD SUBUNIT D"/>
    <property type="match status" value="1"/>
</dbReference>
<dbReference type="GO" id="GO:0008408">
    <property type="term" value="F:3'-5' exonuclease activity"/>
    <property type="evidence" value="ECO:0007669"/>
    <property type="project" value="InterPro"/>
</dbReference>
<dbReference type="SUPFAM" id="SSF56300">
    <property type="entry name" value="Metallo-dependent phosphatases"/>
    <property type="match status" value="1"/>
</dbReference>
<evidence type="ECO:0000256" key="5">
    <source>
        <dbReference type="ARBA" id="ARBA00022801"/>
    </source>
</evidence>
<dbReference type="Proteomes" id="UP000293036">
    <property type="component" value="Unassembled WGS sequence"/>
</dbReference>
<dbReference type="EMBL" id="SJDT01000004">
    <property type="protein sequence ID" value="TBW21536.1"/>
    <property type="molecule type" value="Genomic_DNA"/>
</dbReference>
<dbReference type="NCBIfam" id="TIGR00619">
    <property type="entry name" value="sbcd"/>
    <property type="match status" value="1"/>
</dbReference>
<dbReference type="InterPro" id="IPR004593">
    <property type="entry name" value="SbcD"/>
</dbReference>
<dbReference type="Gene3D" id="3.60.21.10">
    <property type="match status" value="1"/>
</dbReference>
<feature type="domain" description="Nuclease SbcCD subunit D C-terminal" evidence="9">
    <location>
        <begin position="293"/>
        <end position="378"/>
    </location>
</feature>
<dbReference type="InterPro" id="IPR041796">
    <property type="entry name" value="Mre11_N"/>
</dbReference>
<evidence type="ECO:0000313" key="11">
    <source>
        <dbReference type="Proteomes" id="UP000293036"/>
    </source>
</evidence>
<evidence type="ECO:0000256" key="4">
    <source>
        <dbReference type="ARBA" id="ARBA00022722"/>
    </source>
</evidence>
<comment type="subunit">
    <text evidence="2 7">Heterodimer of SbcC and SbcD.</text>
</comment>
<dbReference type="InterPro" id="IPR050535">
    <property type="entry name" value="DNA_Repair-Maintenance_Comp"/>
</dbReference>
<dbReference type="GO" id="GO:0006310">
    <property type="term" value="P:DNA recombination"/>
    <property type="evidence" value="ECO:0007669"/>
    <property type="project" value="UniProtKB-KW"/>
</dbReference>
<evidence type="ECO:0000256" key="7">
    <source>
        <dbReference type="RuleBase" id="RU363069"/>
    </source>
</evidence>
<name>A0A4Q9V1A4_9ACTO</name>
<dbReference type="Pfam" id="PF00149">
    <property type="entry name" value="Metallophos"/>
    <property type="match status" value="1"/>
</dbReference>